<feature type="transmembrane region" description="Helical" evidence="1">
    <location>
        <begin position="46"/>
        <end position="71"/>
    </location>
</feature>
<name>A0A9P1J4M2_9PELO</name>
<keyword evidence="3" id="KW-1185">Reference proteome</keyword>
<gene>
    <name evidence="2" type="ORF">CAMP_LOCUS18202</name>
</gene>
<dbReference type="Proteomes" id="UP001152747">
    <property type="component" value="Unassembled WGS sequence"/>
</dbReference>
<accession>A0A9P1J4M2</accession>
<evidence type="ECO:0000313" key="3">
    <source>
        <dbReference type="Proteomes" id="UP001152747"/>
    </source>
</evidence>
<evidence type="ECO:0000256" key="1">
    <source>
        <dbReference type="SAM" id="Phobius"/>
    </source>
</evidence>
<dbReference type="EMBL" id="CANHGI010000006">
    <property type="protein sequence ID" value="CAI5455565.1"/>
    <property type="molecule type" value="Genomic_DNA"/>
</dbReference>
<protein>
    <submittedName>
        <fullName evidence="2">Uncharacterized protein</fullName>
    </submittedName>
</protein>
<dbReference type="AlphaFoldDB" id="A0A9P1J4M2"/>
<keyword evidence="1" id="KW-0472">Membrane</keyword>
<reference evidence="2" key="1">
    <citation type="submission" date="2022-11" db="EMBL/GenBank/DDBJ databases">
        <authorList>
            <person name="Kikuchi T."/>
        </authorList>
    </citation>
    <scope>NUCLEOTIDE SEQUENCE</scope>
    <source>
        <strain evidence="2">PS1010</strain>
    </source>
</reference>
<comment type="caution">
    <text evidence="2">The sequence shown here is derived from an EMBL/GenBank/DDBJ whole genome shotgun (WGS) entry which is preliminary data.</text>
</comment>
<evidence type="ECO:0000313" key="2">
    <source>
        <dbReference type="EMBL" id="CAI5455565.1"/>
    </source>
</evidence>
<organism evidence="2 3">
    <name type="scientific">Caenorhabditis angaria</name>
    <dbReference type="NCBI Taxonomy" id="860376"/>
    <lineage>
        <taxon>Eukaryota</taxon>
        <taxon>Metazoa</taxon>
        <taxon>Ecdysozoa</taxon>
        <taxon>Nematoda</taxon>
        <taxon>Chromadorea</taxon>
        <taxon>Rhabditida</taxon>
        <taxon>Rhabditina</taxon>
        <taxon>Rhabditomorpha</taxon>
        <taxon>Rhabditoidea</taxon>
        <taxon>Rhabditidae</taxon>
        <taxon>Peloderinae</taxon>
        <taxon>Caenorhabditis</taxon>
    </lineage>
</organism>
<proteinExistence type="predicted"/>
<keyword evidence="1" id="KW-0812">Transmembrane</keyword>
<keyword evidence="1" id="KW-1133">Transmembrane helix</keyword>
<sequence length="87" mass="9523">MDKVGQASNSVTSPFIPATQGRYLTVPSLLEIPRPPVNRRPTTTSICLKICTCCGIIFLLTVFIVFGYAVFISKPSYTTRRSAAEPI</sequence>